<dbReference type="PROSITE" id="PS51462">
    <property type="entry name" value="NUDIX"/>
    <property type="match status" value="1"/>
</dbReference>
<name>A0A3P1T7Y8_9ACTN</name>
<evidence type="ECO:0000313" key="6">
    <source>
        <dbReference type="Proteomes" id="UP000280819"/>
    </source>
</evidence>
<dbReference type="OrthoDB" id="9804442at2"/>
<gene>
    <name evidence="5" type="ORF">EII34_06895</name>
</gene>
<comment type="caution">
    <text evidence="5">The sequence shown here is derived from an EMBL/GenBank/DDBJ whole genome shotgun (WGS) entry which is preliminary data.</text>
</comment>
<feature type="domain" description="Nudix hydrolase" evidence="4">
    <location>
        <begin position="82"/>
        <end position="220"/>
    </location>
</feature>
<reference evidence="5 6" key="1">
    <citation type="submission" date="2018-11" db="EMBL/GenBank/DDBJ databases">
        <title>Genomes From Bacteria Associated with the Canine Oral Cavity: a Test Case for Automated Genome-Based Taxonomic Assignment.</title>
        <authorList>
            <person name="Coil D.A."/>
            <person name="Jospin G."/>
            <person name="Darling A.E."/>
            <person name="Wallis C."/>
            <person name="Davis I.J."/>
            <person name="Harris S."/>
            <person name="Eisen J.A."/>
            <person name="Holcombe L.J."/>
            <person name="O'Flynn C."/>
        </authorList>
    </citation>
    <scope>NUCLEOTIDE SEQUENCE [LARGE SCALE GENOMIC DNA]</scope>
    <source>
        <strain evidence="5 6">OH887_COT-365</strain>
    </source>
</reference>
<dbReference type="PANTHER" id="PTHR43736:SF1">
    <property type="entry name" value="DIHYDRONEOPTERIN TRIPHOSPHATE DIPHOSPHATASE"/>
    <property type="match status" value="1"/>
</dbReference>
<protein>
    <submittedName>
        <fullName evidence="5">NUDIX domain-containing protein</fullName>
    </submittedName>
</protein>
<evidence type="ECO:0000313" key="5">
    <source>
        <dbReference type="EMBL" id="RRD05450.1"/>
    </source>
</evidence>
<proteinExistence type="inferred from homology"/>
<comment type="similarity">
    <text evidence="1 3">Belongs to the Nudix hydrolase family.</text>
</comment>
<dbReference type="GO" id="GO:0016787">
    <property type="term" value="F:hydrolase activity"/>
    <property type="evidence" value="ECO:0007669"/>
    <property type="project" value="UniProtKB-KW"/>
</dbReference>
<evidence type="ECO:0000256" key="1">
    <source>
        <dbReference type="ARBA" id="ARBA00005582"/>
    </source>
</evidence>
<dbReference type="InterPro" id="IPR020084">
    <property type="entry name" value="NUDIX_hydrolase_CS"/>
</dbReference>
<organism evidence="5 6">
    <name type="scientific">Arachnia propionica</name>
    <dbReference type="NCBI Taxonomy" id="1750"/>
    <lineage>
        <taxon>Bacteria</taxon>
        <taxon>Bacillati</taxon>
        <taxon>Actinomycetota</taxon>
        <taxon>Actinomycetes</taxon>
        <taxon>Propionibacteriales</taxon>
        <taxon>Propionibacteriaceae</taxon>
        <taxon>Arachnia</taxon>
    </lineage>
</organism>
<dbReference type="Gene3D" id="3.90.79.10">
    <property type="entry name" value="Nucleoside Triphosphate Pyrophosphohydrolase"/>
    <property type="match status" value="1"/>
</dbReference>
<dbReference type="EMBL" id="RQZG01000006">
    <property type="protein sequence ID" value="RRD05450.1"/>
    <property type="molecule type" value="Genomic_DNA"/>
</dbReference>
<dbReference type="RefSeq" id="WP_124844267.1">
    <property type="nucleotide sequence ID" value="NZ_RQZG01000006.1"/>
</dbReference>
<dbReference type="AlphaFoldDB" id="A0A3P1T7Y8"/>
<dbReference type="PROSITE" id="PS00893">
    <property type="entry name" value="NUDIX_BOX"/>
    <property type="match status" value="1"/>
</dbReference>
<dbReference type="SUPFAM" id="SSF55811">
    <property type="entry name" value="Nudix"/>
    <property type="match status" value="1"/>
</dbReference>
<dbReference type="Proteomes" id="UP000280819">
    <property type="component" value="Unassembled WGS sequence"/>
</dbReference>
<dbReference type="InterPro" id="IPR020476">
    <property type="entry name" value="Nudix_hydrolase"/>
</dbReference>
<evidence type="ECO:0000256" key="3">
    <source>
        <dbReference type="RuleBase" id="RU003476"/>
    </source>
</evidence>
<dbReference type="InterPro" id="IPR000086">
    <property type="entry name" value="NUDIX_hydrolase_dom"/>
</dbReference>
<dbReference type="Pfam" id="PF00293">
    <property type="entry name" value="NUDIX"/>
    <property type="match status" value="1"/>
</dbReference>
<evidence type="ECO:0000259" key="4">
    <source>
        <dbReference type="PROSITE" id="PS51462"/>
    </source>
</evidence>
<dbReference type="InterPro" id="IPR015797">
    <property type="entry name" value="NUDIX_hydrolase-like_dom_sf"/>
</dbReference>
<keyword evidence="2 3" id="KW-0378">Hydrolase</keyword>
<dbReference type="PANTHER" id="PTHR43736">
    <property type="entry name" value="ADP-RIBOSE PYROPHOSPHATASE"/>
    <property type="match status" value="1"/>
</dbReference>
<accession>A0A3P1T7Y8</accession>
<dbReference type="PRINTS" id="PR00502">
    <property type="entry name" value="NUDIXFAMILY"/>
</dbReference>
<evidence type="ECO:0000256" key="2">
    <source>
        <dbReference type="ARBA" id="ARBA00022801"/>
    </source>
</evidence>
<dbReference type="CDD" id="cd02883">
    <property type="entry name" value="NUDIX_Hydrolase"/>
    <property type="match status" value="1"/>
</dbReference>
<sequence>MRLCGFSRGSLVTSFVVEHGKHPDHTLFRQGWVLLRPLHTRLRDGEVEVDVEVRRCRPQDPAPTARFIHHEEPGSTETPVVHQRVGAYAIVVSPWGVLGTVNSSLTKAPGTWALPGGGLDPGEDPADGVRREVFEETGQHIRLGQLVAVQSDHWIGRAVNGVLEDFHALRLIHAATCETPSHPVLHDLGGSTERAGWVPVKMWRQRRWTSPAFEALSQHLERILAQSCWK</sequence>